<dbReference type="InterPro" id="IPR036188">
    <property type="entry name" value="FAD/NAD-bd_sf"/>
</dbReference>
<sequence>MRRYAVVGGGISGLVAAFRLRRMLGPAAEIVLLECGSRLGGCLRTVELAGPVDVGAEAFVGRRPEVPELLAELGLAEQLVHPSGLRPSIWADGVLHPLPAGTLMGLPAGPDAVAGLVDAGTLARIAAEPARPLRWVVGGDTDLASLVADRFGAQVVARSVDPLLGGVYAGRSATIGVRAALPALAARLDAGAASLSAAVAAALPPPSDRPVFGGVRDGYGVLLDALRRAAAATECRAPFVGLSRDGAGWQVDPVGRVDGVLLAVPAPAAADLLRGVAPVAAAAAAAIPSASSAVVALAVPADSPLPPNSGILIGTGEPVGAKAFTFSSRKWPHLRGRQLAGRSVALLRASFGRYGDDAVLARSNPELVATAVADLATVTGVTVTPLAVHVQRWPAALPQYRPGHAGLVAAIESSVAELAGLEVAGAYLGGVGVPACVAAGSAAAHRLMAR</sequence>
<reference evidence="2" key="1">
    <citation type="submission" date="2021-07" db="EMBL/GenBank/DDBJ databases">
        <title>Candidatus Kaistella beijingensis sp. nov. isolated from a municipal wastewater treatment plant is involved in sludge foaming.</title>
        <authorList>
            <person name="Song Y."/>
            <person name="Liu S.-J."/>
        </authorList>
    </citation>
    <scope>NUCLEOTIDE SEQUENCE</scope>
    <source>
        <strain evidence="2">DSM 43998</strain>
    </source>
</reference>
<dbReference type="Proteomes" id="UP000887023">
    <property type="component" value="Chromosome"/>
</dbReference>
<dbReference type="InterPro" id="IPR002937">
    <property type="entry name" value="Amino_oxidase"/>
</dbReference>
<dbReference type="GO" id="GO:0004729">
    <property type="term" value="F:oxygen-dependent protoporphyrinogen oxidase activity"/>
    <property type="evidence" value="ECO:0007669"/>
    <property type="project" value="UniProtKB-EC"/>
</dbReference>
<dbReference type="SUPFAM" id="SSF54373">
    <property type="entry name" value="FAD-linked reductases, C-terminal domain"/>
    <property type="match status" value="1"/>
</dbReference>
<evidence type="ECO:0000259" key="1">
    <source>
        <dbReference type="Pfam" id="PF01593"/>
    </source>
</evidence>
<dbReference type="EMBL" id="CP079105">
    <property type="protein sequence ID" value="QXQ15227.1"/>
    <property type="molecule type" value="Genomic_DNA"/>
</dbReference>
<dbReference type="EC" id="1.3.3.4" evidence="2"/>
<name>A0ABX8SE85_9ACTN</name>
<feature type="domain" description="Amine oxidase" evidence="1">
    <location>
        <begin position="11"/>
        <end position="447"/>
    </location>
</feature>
<dbReference type="Pfam" id="PF01593">
    <property type="entry name" value="Amino_oxidase"/>
    <property type="match status" value="1"/>
</dbReference>
<keyword evidence="3" id="KW-1185">Reference proteome</keyword>
<dbReference type="PANTHER" id="PTHR42923">
    <property type="entry name" value="PROTOPORPHYRINOGEN OXIDASE"/>
    <property type="match status" value="1"/>
</dbReference>
<dbReference type="SUPFAM" id="SSF51905">
    <property type="entry name" value="FAD/NAD(P)-binding domain"/>
    <property type="match status" value="1"/>
</dbReference>
<dbReference type="RefSeq" id="WP_066471621.1">
    <property type="nucleotide sequence ID" value="NZ_CBCRUZ010000001.1"/>
</dbReference>
<dbReference type="Gene3D" id="1.10.3110.10">
    <property type="entry name" value="protoporphyrinogen ix oxidase, domain 3"/>
    <property type="match status" value="1"/>
</dbReference>
<accession>A0ABX8SE85</accession>
<evidence type="ECO:0000313" key="3">
    <source>
        <dbReference type="Proteomes" id="UP000887023"/>
    </source>
</evidence>
<organism evidence="2 3">
    <name type="scientific">Skermania pinensis</name>
    <dbReference type="NCBI Taxonomy" id="39122"/>
    <lineage>
        <taxon>Bacteria</taxon>
        <taxon>Bacillati</taxon>
        <taxon>Actinomycetota</taxon>
        <taxon>Actinomycetes</taxon>
        <taxon>Mycobacteriales</taxon>
        <taxon>Gordoniaceae</taxon>
        <taxon>Skermania</taxon>
    </lineage>
</organism>
<dbReference type="Gene3D" id="3.90.660.20">
    <property type="entry name" value="Protoporphyrinogen oxidase, mitochondrial, domain 2"/>
    <property type="match status" value="1"/>
</dbReference>
<proteinExistence type="predicted"/>
<dbReference type="Gene3D" id="3.50.50.60">
    <property type="entry name" value="FAD/NAD(P)-binding domain"/>
    <property type="match status" value="1"/>
</dbReference>
<evidence type="ECO:0000313" key="2">
    <source>
        <dbReference type="EMBL" id="QXQ15227.1"/>
    </source>
</evidence>
<dbReference type="NCBIfam" id="NF008841">
    <property type="entry name" value="PRK11883.1-1"/>
    <property type="match status" value="1"/>
</dbReference>
<dbReference type="PANTHER" id="PTHR42923:SF3">
    <property type="entry name" value="PROTOPORPHYRINOGEN OXIDASE"/>
    <property type="match status" value="1"/>
</dbReference>
<keyword evidence="2" id="KW-0560">Oxidoreductase</keyword>
<protein>
    <submittedName>
        <fullName evidence="2">Protoporphyrinogen oxidase</fullName>
        <ecNumber evidence="2">1.3.3.4</ecNumber>
    </submittedName>
</protein>
<gene>
    <name evidence="2" type="ORF">KV203_07850</name>
</gene>
<dbReference type="InterPro" id="IPR050464">
    <property type="entry name" value="Zeta_carotene_desat/Oxidored"/>
</dbReference>